<evidence type="ECO:0000256" key="1">
    <source>
        <dbReference type="ARBA" id="ARBA00002180"/>
    </source>
</evidence>
<proteinExistence type="predicted"/>
<evidence type="ECO:0000256" key="14">
    <source>
        <dbReference type="ARBA" id="ARBA00022884"/>
    </source>
</evidence>
<dbReference type="InterPro" id="IPR039537">
    <property type="entry name" value="Retrotran_Ty1/copia-like"/>
</dbReference>
<keyword evidence="16" id="KW-0695">RNA-directed DNA polymerase</keyword>
<evidence type="ECO:0000256" key="10">
    <source>
        <dbReference type="ARBA" id="ARBA00022759"/>
    </source>
</evidence>
<evidence type="ECO:0000256" key="4">
    <source>
        <dbReference type="ARBA" id="ARBA00022670"/>
    </source>
</evidence>
<dbReference type="GO" id="GO:0004190">
    <property type="term" value="F:aspartic-type endopeptidase activity"/>
    <property type="evidence" value="ECO:0007669"/>
    <property type="project" value="UniProtKB-KW"/>
</dbReference>
<protein>
    <recommendedName>
        <fullName evidence="23">Integrase catalytic domain-containing protein</fullName>
    </recommendedName>
</protein>
<evidence type="ECO:0000256" key="13">
    <source>
        <dbReference type="ARBA" id="ARBA00022842"/>
    </source>
</evidence>
<evidence type="ECO:0000256" key="16">
    <source>
        <dbReference type="ARBA" id="ARBA00022918"/>
    </source>
</evidence>
<keyword evidence="18" id="KW-0917">Virion maturation</keyword>
<evidence type="ECO:0000256" key="5">
    <source>
        <dbReference type="ARBA" id="ARBA00022695"/>
    </source>
</evidence>
<dbReference type="GO" id="GO:0032196">
    <property type="term" value="P:transposition"/>
    <property type="evidence" value="ECO:0007669"/>
    <property type="project" value="UniProtKB-KW"/>
</dbReference>
<dbReference type="GO" id="GO:0003887">
    <property type="term" value="F:DNA-directed DNA polymerase activity"/>
    <property type="evidence" value="ECO:0007669"/>
    <property type="project" value="UniProtKB-KW"/>
</dbReference>
<dbReference type="GO" id="GO:0005524">
    <property type="term" value="F:ATP binding"/>
    <property type="evidence" value="ECO:0007669"/>
    <property type="project" value="UniProtKB-KW"/>
</dbReference>
<dbReference type="GO" id="GO:0046872">
    <property type="term" value="F:metal ion binding"/>
    <property type="evidence" value="ECO:0007669"/>
    <property type="project" value="UniProtKB-KW"/>
</dbReference>
<dbReference type="InterPro" id="IPR001584">
    <property type="entry name" value="Integrase_cat-core"/>
</dbReference>
<dbReference type="GO" id="GO:0005634">
    <property type="term" value="C:nucleus"/>
    <property type="evidence" value="ECO:0007669"/>
    <property type="project" value="UniProtKB-ARBA"/>
</dbReference>
<evidence type="ECO:0000256" key="6">
    <source>
        <dbReference type="ARBA" id="ARBA00022722"/>
    </source>
</evidence>
<evidence type="ECO:0000256" key="8">
    <source>
        <dbReference type="ARBA" id="ARBA00022741"/>
    </source>
</evidence>
<keyword evidence="3" id="KW-1188">Viral release from host cell</keyword>
<dbReference type="Pfam" id="PF22936">
    <property type="entry name" value="Pol_BBD"/>
    <property type="match status" value="1"/>
</dbReference>
<keyword evidence="14" id="KW-0694">RNA-binding</keyword>
<keyword evidence="19" id="KW-0233">DNA recombination</keyword>
<dbReference type="GO" id="GO:0015074">
    <property type="term" value="P:DNA integration"/>
    <property type="evidence" value="ECO:0007669"/>
    <property type="project" value="UniProtKB-KW"/>
</dbReference>
<dbReference type="InterPro" id="IPR057670">
    <property type="entry name" value="SH3_retrovirus"/>
</dbReference>
<keyword evidence="8" id="KW-0547">Nucleotide-binding</keyword>
<comment type="function">
    <text evidence="1">The aspartyl protease (PR) mediates the proteolytic cleavages of the Gag and Gag-Pol polyproteins after assembly of the VLP.</text>
</comment>
<keyword evidence="11" id="KW-0378">Hydrolase</keyword>
<dbReference type="PROSITE" id="PS50994">
    <property type="entry name" value="INTEGRASE"/>
    <property type="match status" value="1"/>
</dbReference>
<dbReference type="SUPFAM" id="SSF56672">
    <property type="entry name" value="DNA/RNA polymerases"/>
    <property type="match status" value="1"/>
</dbReference>
<keyword evidence="6" id="KW-0540">Nuclease</keyword>
<dbReference type="OrthoDB" id="5598729at2759"/>
<evidence type="ECO:0000256" key="19">
    <source>
        <dbReference type="ARBA" id="ARBA00023172"/>
    </source>
</evidence>
<dbReference type="InterPro" id="IPR036397">
    <property type="entry name" value="RNaseH_sf"/>
</dbReference>
<dbReference type="AlphaFoldDB" id="A0A9Q3BVW6"/>
<gene>
    <name evidence="24" type="ORF">O181_011978</name>
</gene>
<evidence type="ECO:0000256" key="20">
    <source>
        <dbReference type="ARBA" id="ARBA00023268"/>
    </source>
</evidence>
<organism evidence="24 25">
    <name type="scientific">Austropuccinia psidii MF-1</name>
    <dbReference type="NCBI Taxonomy" id="1389203"/>
    <lineage>
        <taxon>Eukaryota</taxon>
        <taxon>Fungi</taxon>
        <taxon>Dikarya</taxon>
        <taxon>Basidiomycota</taxon>
        <taxon>Pucciniomycotina</taxon>
        <taxon>Pucciniomycetes</taxon>
        <taxon>Pucciniales</taxon>
        <taxon>Sphaerophragmiaceae</taxon>
        <taxon>Austropuccinia</taxon>
    </lineage>
</organism>
<dbReference type="InterPro" id="IPR013103">
    <property type="entry name" value="RVT_2"/>
</dbReference>
<evidence type="ECO:0000256" key="7">
    <source>
        <dbReference type="ARBA" id="ARBA00022723"/>
    </source>
</evidence>
<keyword evidence="12" id="KW-0067">ATP-binding</keyword>
<dbReference type="EMBL" id="AVOT02003029">
    <property type="protein sequence ID" value="MBW0472263.1"/>
    <property type="molecule type" value="Genomic_DNA"/>
</dbReference>
<dbReference type="CDD" id="cd09272">
    <property type="entry name" value="RNase_HI_RT_Ty1"/>
    <property type="match status" value="1"/>
</dbReference>
<keyword evidence="7" id="KW-0479">Metal-binding</keyword>
<keyword evidence="20" id="KW-0511">Multifunctional enzyme</keyword>
<evidence type="ECO:0000256" key="12">
    <source>
        <dbReference type="ARBA" id="ARBA00022840"/>
    </source>
</evidence>
<comment type="catalytic activity">
    <reaction evidence="22">
        <text>DNA(n) + a 2'-deoxyribonucleoside 5'-triphosphate = DNA(n+1) + diphosphate</text>
        <dbReference type="Rhea" id="RHEA:22508"/>
        <dbReference type="Rhea" id="RHEA-COMP:17339"/>
        <dbReference type="Rhea" id="RHEA-COMP:17340"/>
        <dbReference type="ChEBI" id="CHEBI:33019"/>
        <dbReference type="ChEBI" id="CHEBI:61560"/>
        <dbReference type="ChEBI" id="CHEBI:173112"/>
        <dbReference type="EC" id="2.7.7.7"/>
    </reaction>
</comment>
<sequence>MENAHLLWNKLTKRFASSTFNNQARIWIRFCRITYNGSLQSFISEIRQCLNEVTANTETLGNPNAILNLLHDIALKEEALNLQNTNQSLALNREVFCSKTIHYCKDGKHNPLASHSADRCWQLHPHLQPERQQREPKSNLMIARALMTTTKHTNTCTIVLDTGASNHLFNDIRFFTDLRHGVNMAISMGCDKSTLKASGEGTARLMDKNGKTWSLKNCLYIPDLTTNLVALSQLEKQITIKNEENSSKIFLNNANMPAFTCTTSSGILDTWVMLPRIKSLYTTNEDWHNQLGHMHEEGIRKLILSFKQEKLCEICTMSKFPKLPFQHNFQKTTRPLKNVHLDICGPIQTASIGGAKYFMIINFKEQAGNKLRKRIVNITTDGGGEFLNNNFKRLTDKNGINHIISPPYTPQHNGIAERGNRSIIEKKRCLLLQSRLPPQFWAKAATTGTMLCNLVQRQEKTPYQLWNNQAPAINKLRPFGCRAWVQILEANRKAKLDPVAWEGIFLGYTNHTTAYWVLRMADEAVIISRHVKFDGSVFPAFSMNSTNTSLQFLVFNFSFKSNHWNQDLDADTSDLPSDSATKGEVFHDTLEELPAPRIRVIGPRHPTLISSEIRTNNILPFSRRAHKTNLTKNTLVLNNYKTAIEVKDKKEWVLAINRELLNMEKLGVWSIEDRKENDHPITTPWVFKVKRDHNNEVIEHKARLCMQGFHQIEGLDYLNTFSPTRRISSLRVLISHAAAHGFQFHHMDVKSAFLNAPLDEDLTLKILDGINEDSKTKVLRLHKAIYGLKQAPLAWYNYLSMWLKKTGFVVAVSDPCVFFRRGEKPVWIYVHVDDLAIFGPDLTNFKMEIKKSFDMKDLGEAGLLLGVKIAHKNNGFTLSQEHYINNLAREYELEKYAPVNTPLKPNLQLNVATREEEAAFADLNINYRSAIGALNYISTNTRPDITFAVSHLSRFLEKPGITHWTACLQVLRYLYHTKELSLHYSKGGKEGIVAYADADWGNSVIDRRSTSGYVVTVKGHLISWRTKKQPTVSHSTTEAEYNALSDMTKEIEWLIQLLEEIDVNEANPTPQLFNDNKGAIDLAMSNANHNGFKTKHMDIKYTFFI</sequence>
<dbReference type="GO" id="GO:0004519">
    <property type="term" value="F:endonuclease activity"/>
    <property type="evidence" value="ECO:0007669"/>
    <property type="project" value="UniProtKB-KW"/>
</dbReference>
<dbReference type="Pfam" id="PF07727">
    <property type="entry name" value="RVT_2"/>
    <property type="match status" value="1"/>
</dbReference>
<evidence type="ECO:0000259" key="23">
    <source>
        <dbReference type="PROSITE" id="PS50994"/>
    </source>
</evidence>
<keyword evidence="4" id="KW-0645">Protease</keyword>
<evidence type="ECO:0000256" key="11">
    <source>
        <dbReference type="ARBA" id="ARBA00022801"/>
    </source>
</evidence>
<evidence type="ECO:0000256" key="15">
    <source>
        <dbReference type="ARBA" id="ARBA00022908"/>
    </source>
</evidence>
<dbReference type="SUPFAM" id="SSF53098">
    <property type="entry name" value="Ribonuclease H-like"/>
    <property type="match status" value="1"/>
</dbReference>
<evidence type="ECO:0000256" key="3">
    <source>
        <dbReference type="ARBA" id="ARBA00022612"/>
    </source>
</evidence>
<keyword evidence="2" id="KW-0815">Transposition</keyword>
<dbReference type="InterPro" id="IPR054722">
    <property type="entry name" value="PolX-like_BBD"/>
</dbReference>
<dbReference type="GO" id="GO:0003964">
    <property type="term" value="F:RNA-directed DNA polymerase activity"/>
    <property type="evidence" value="ECO:0007669"/>
    <property type="project" value="UniProtKB-KW"/>
</dbReference>
<reference evidence="24" key="1">
    <citation type="submission" date="2021-03" db="EMBL/GenBank/DDBJ databases">
        <title>Draft genome sequence of rust myrtle Austropuccinia psidii MF-1, a brazilian biotype.</title>
        <authorList>
            <person name="Quecine M.C."/>
            <person name="Pachon D.M.R."/>
            <person name="Bonatelli M.L."/>
            <person name="Correr F.H."/>
            <person name="Franceschini L.M."/>
            <person name="Leite T.F."/>
            <person name="Margarido G.R.A."/>
            <person name="Almeida C.A."/>
            <person name="Ferrarezi J.A."/>
            <person name="Labate C.A."/>
        </authorList>
    </citation>
    <scope>NUCLEOTIDE SEQUENCE</scope>
    <source>
        <strain evidence="24">MF-1</strain>
    </source>
</reference>
<dbReference type="InterPro" id="IPR012337">
    <property type="entry name" value="RNaseH-like_sf"/>
</dbReference>
<accession>A0A9Q3BVW6</accession>
<name>A0A9Q3BVW6_9BASI</name>
<dbReference type="GO" id="GO:0003723">
    <property type="term" value="F:RNA binding"/>
    <property type="evidence" value="ECO:0007669"/>
    <property type="project" value="UniProtKB-KW"/>
</dbReference>
<evidence type="ECO:0000256" key="2">
    <source>
        <dbReference type="ARBA" id="ARBA00022578"/>
    </source>
</evidence>
<dbReference type="GO" id="GO:0006310">
    <property type="term" value="P:DNA recombination"/>
    <property type="evidence" value="ECO:0007669"/>
    <property type="project" value="UniProtKB-KW"/>
</dbReference>
<evidence type="ECO:0000256" key="22">
    <source>
        <dbReference type="ARBA" id="ARBA00049244"/>
    </source>
</evidence>
<comment type="catalytic activity">
    <reaction evidence="21">
        <text>DNA(n) + a 2'-deoxyribonucleoside 5'-triphosphate = DNA(n+1) + diphosphate</text>
        <dbReference type="Rhea" id="RHEA:22508"/>
        <dbReference type="Rhea" id="RHEA-COMP:17339"/>
        <dbReference type="Rhea" id="RHEA-COMP:17340"/>
        <dbReference type="ChEBI" id="CHEBI:33019"/>
        <dbReference type="ChEBI" id="CHEBI:61560"/>
        <dbReference type="ChEBI" id="CHEBI:173112"/>
        <dbReference type="EC" id="2.7.7.49"/>
    </reaction>
</comment>
<dbReference type="Pfam" id="PF25597">
    <property type="entry name" value="SH3_retrovirus"/>
    <property type="match status" value="1"/>
</dbReference>
<dbReference type="InterPro" id="IPR043502">
    <property type="entry name" value="DNA/RNA_pol_sf"/>
</dbReference>
<comment type="caution">
    <text evidence="24">The sequence shown here is derived from an EMBL/GenBank/DDBJ whole genome shotgun (WGS) entry which is preliminary data.</text>
</comment>
<evidence type="ECO:0000256" key="9">
    <source>
        <dbReference type="ARBA" id="ARBA00022750"/>
    </source>
</evidence>
<keyword evidence="13" id="KW-0460">Magnesium</keyword>
<dbReference type="PANTHER" id="PTHR42648">
    <property type="entry name" value="TRANSPOSASE, PUTATIVE-RELATED"/>
    <property type="match status" value="1"/>
</dbReference>
<dbReference type="PANTHER" id="PTHR42648:SF11">
    <property type="entry name" value="TRANSPOSON TY4-P GAG-POL POLYPROTEIN"/>
    <property type="match status" value="1"/>
</dbReference>
<dbReference type="Gene3D" id="3.30.420.10">
    <property type="entry name" value="Ribonuclease H-like superfamily/Ribonuclease H"/>
    <property type="match status" value="1"/>
</dbReference>
<evidence type="ECO:0000256" key="21">
    <source>
        <dbReference type="ARBA" id="ARBA00048173"/>
    </source>
</evidence>
<keyword evidence="10" id="KW-0255">Endonuclease</keyword>
<keyword evidence="17" id="KW-0239">DNA-directed DNA polymerase</keyword>
<evidence type="ECO:0000256" key="17">
    <source>
        <dbReference type="ARBA" id="ARBA00022932"/>
    </source>
</evidence>
<evidence type="ECO:0000256" key="18">
    <source>
        <dbReference type="ARBA" id="ARBA00023113"/>
    </source>
</evidence>
<feature type="domain" description="Integrase catalytic" evidence="23">
    <location>
        <begin position="378"/>
        <end position="470"/>
    </location>
</feature>
<evidence type="ECO:0000313" key="24">
    <source>
        <dbReference type="EMBL" id="MBW0472263.1"/>
    </source>
</evidence>
<keyword evidence="9" id="KW-0064">Aspartyl protease</keyword>
<keyword evidence="5" id="KW-0548">Nucleotidyltransferase</keyword>
<keyword evidence="25" id="KW-1185">Reference proteome</keyword>
<evidence type="ECO:0000313" key="25">
    <source>
        <dbReference type="Proteomes" id="UP000765509"/>
    </source>
</evidence>
<dbReference type="GO" id="GO:0006508">
    <property type="term" value="P:proteolysis"/>
    <property type="evidence" value="ECO:0007669"/>
    <property type="project" value="UniProtKB-KW"/>
</dbReference>
<dbReference type="Proteomes" id="UP000765509">
    <property type="component" value="Unassembled WGS sequence"/>
</dbReference>
<keyword evidence="17" id="KW-0808">Transferase</keyword>
<keyword evidence="15" id="KW-0229">DNA integration</keyword>